<feature type="region of interest" description="Disordered" evidence="1">
    <location>
        <begin position="109"/>
        <end position="162"/>
    </location>
</feature>
<dbReference type="EMBL" id="JAGPYM010000106">
    <property type="protein sequence ID" value="KAH6867377.1"/>
    <property type="molecule type" value="Genomic_DNA"/>
</dbReference>
<sequence>MDSLLGTHNVLSISDRVRACASLFQTAHDAASRCIDSTDLPSDDVTLPNAGNIAMEHERFMMWAANANAFGKGRGSLDHRLRDLPEEVGLMRMLLSNLCSVLEDYGTAADSASPTKDRGSEAEEGHGPQPLTVHDSATSTNPDIQTTAMGTGARHSEVSQANPSAFDYTEASNSIHSSIDWLHRLSNLLRRSSVTNQNLRAKSYHIPDLDEDNLKRFFEWLIARDASGLSEQMKARMASTMVERHRRVLYRRARLRSGWKQQESIKPEADPEMPALVRKSPSQLNATATPVSLTGKGGQPEHLLAAPSPSLFSSKTGTDPNPSVYRAYAASSISKAQSVALNNTAEMLLPPPPSACQTGLSFTCDTFKTVNPYVTYIEIVD</sequence>
<feature type="region of interest" description="Disordered" evidence="1">
    <location>
        <begin position="282"/>
        <end position="318"/>
    </location>
</feature>
<reference evidence="2 3" key="1">
    <citation type="journal article" date="2021" name="Nat. Commun.">
        <title>Genetic determinants of endophytism in the Arabidopsis root mycobiome.</title>
        <authorList>
            <person name="Mesny F."/>
            <person name="Miyauchi S."/>
            <person name="Thiergart T."/>
            <person name="Pickel B."/>
            <person name="Atanasova L."/>
            <person name="Karlsson M."/>
            <person name="Huettel B."/>
            <person name="Barry K.W."/>
            <person name="Haridas S."/>
            <person name="Chen C."/>
            <person name="Bauer D."/>
            <person name="Andreopoulos W."/>
            <person name="Pangilinan J."/>
            <person name="LaButti K."/>
            <person name="Riley R."/>
            <person name="Lipzen A."/>
            <person name="Clum A."/>
            <person name="Drula E."/>
            <person name="Henrissat B."/>
            <person name="Kohler A."/>
            <person name="Grigoriev I.V."/>
            <person name="Martin F.M."/>
            <person name="Hacquard S."/>
        </authorList>
    </citation>
    <scope>NUCLEOTIDE SEQUENCE [LARGE SCALE GENOMIC DNA]</scope>
    <source>
        <strain evidence="2 3">MPI-CAGE-CH-0241</strain>
    </source>
</reference>
<comment type="caution">
    <text evidence="2">The sequence shown here is derived from an EMBL/GenBank/DDBJ whole genome shotgun (WGS) entry which is preliminary data.</text>
</comment>
<evidence type="ECO:0000313" key="3">
    <source>
        <dbReference type="Proteomes" id="UP000777438"/>
    </source>
</evidence>
<feature type="compositionally biased region" description="Basic and acidic residues" evidence="1">
    <location>
        <begin position="115"/>
        <end position="126"/>
    </location>
</feature>
<keyword evidence="3" id="KW-1185">Reference proteome</keyword>
<dbReference type="OrthoDB" id="20872at2759"/>
<feature type="compositionally biased region" description="Low complexity" evidence="1">
    <location>
        <begin position="303"/>
        <end position="314"/>
    </location>
</feature>
<feature type="compositionally biased region" description="Polar residues" evidence="1">
    <location>
        <begin position="282"/>
        <end position="292"/>
    </location>
</feature>
<dbReference type="Proteomes" id="UP000777438">
    <property type="component" value="Unassembled WGS sequence"/>
</dbReference>
<name>A0A9P8VQP0_9HYPO</name>
<dbReference type="PANTHER" id="PTHR35391">
    <property type="entry name" value="C2H2-TYPE DOMAIN-CONTAINING PROTEIN-RELATED"/>
    <property type="match status" value="1"/>
</dbReference>
<proteinExistence type="predicted"/>
<feature type="compositionally biased region" description="Polar residues" evidence="1">
    <location>
        <begin position="135"/>
        <end position="149"/>
    </location>
</feature>
<dbReference type="AlphaFoldDB" id="A0A9P8VQP0"/>
<protein>
    <submittedName>
        <fullName evidence="2">Uncharacterized protein</fullName>
    </submittedName>
</protein>
<organism evidence="2 3">
    <name type="scientific">Thelonectria olida</name>
    <dbReference type="NCBI Taxonomy" id="1576542"/>
    <lineage>
        <taxon>Eukaryota</taxon>
        <taxon>Fungi</taxon>
        <taxon>Dikarya</taxon>
        <taxon>Ascomycota</taxon>
        <taxon>Pezizomycotina</taxon>
        <taxon>Sordariomycetes</taxon>
        <taxon>Hypocreomycetidae</taxon>
        <taxon>Hypocreales</taxon>
        <taxon>Nectriaceae</taxon>
        <taxon>Thelonectria</taxon>
    </lineage>
</organism>
<gene>
    <name evidence="2" type="ORF">B0T10DRAFT_569484</name>
</gene>
<evidence type="ECO:0000256" key="1">
    <source>
        <dbReference type="SAM" id="MobiDB-lite"/>
    </source>
</evidence>
<evidence type="ECO:0000313" key="2">
    <source>
        <dbReference type="EMBL" id="KAH6867377.1"/>
    </source>
</evidence>
<dbReference type="PANTHER" id="PTHR35391:SF5">
    <property type="entry name" value="DUF6590 DOMAIN-CONTAINING PROTEIN"/>
    <property type="match status" value="1"/>
</dbReference>
<accession>A0A9P8VQP0</accession>